<dbReference type="AlphaFoldDB" id="A0A6G0XE29"/>
<sequence>MSERQTHSASPVIRKVSTPHSASYTRKASQNHAEPTDRMQPSLPISRPSSSNSNSATPRDTVSTAQKTPQCDTNNENQVGDVDDDEDVLATDYSFDIQSSVETPASSLGTFAVPYTVQVELQRVNQLNESLKMEVARLQESLVQRLRGNSKFVGGGQFRSMVHNSAPPSPKVTGCSNCFNSRAALKKAKSDLKNVKPMMDELQVKLSESLVARRQMNDTIAHKETTEFKLKEELAAAKKLNEEQSRELNQLRVELESAHRPPSSSDADETYKNYRAQLDLCNEKTKQVQMLTGELQQVQNKFENSLLLEENLRKRVEQMTESLKSSEQSVADLRLELEQYKLMLKQNQKDLEAIKVANEREIAELKNEVEKWRALAASYREKLQAFETEQQSLMERLRLADLERSQHSQAVQDMQKETHHLQLLRRKSCGDVADLTQKYDNLSQQYATLLAEKEILLQDRAANETNVEKATNELKLCQQQLTALEQDILSKRCEKNALESQLDKLTTENSALTQRATEAETRLQEQSEKLVASQNQALKQRGQVHTLQSELKTCKHMNEDLNYKLVDLQQTHTKALEKAMQSLVRLCVVAPTVNVHLSGQILPCKSTLPKDAIRTIVQNDILPVFSSIFLQQEEGTSPTGTSLDAWLQSLLKEMQTSIEKHLKSLFQA</sequence>
<name>A0A6G0XE29_9STRA</name>
<dbReference type="VEuPathDB" id="FungiDB:AeMF1_001171"/>
<evidence type="ECO:0000256" key="2">
    <source>
        <dbReference type="SAM" id="MobiDB-lite"/>
    </source>
</evidence>
<evidence type="ECO:0000313" key="3">
    <source>
        <dbReference type="EMBL" id="KAF0738321.1"/>
    </source>
</evidence>
<dbReference type="EMBL" id="VJMJ01000077">
    <property type="protein sequence ID" value="KAF0738321.1"/>
    <property type="molecule type" value="Genomic_DNA"/>
</dbReference>
<feature type="coiled-coil region" evidence="1">
    <location>
        <begin position="281"/>
        <end position="396"/>
    </location>
</feature>
<evidence type="ECO:0000313" key="4">
    <source>
        <dbReference type="Proteomes" id="UP000481153"/>
    </source>
</evidence>
<dbReference type="Proteomes" id="UP000481153">
    <property type="component" value="Unassembled WGS sequence"/>
</dbReference>
<feature type="coiled-coil region" evidence="1">
    <location>
        <begin position="223"/>
        <end position="254"/>
    </location>
</feature>
<keyword evidence="4" id="KW-1185">Reference proteome</keyword>
<feature type="compositionally biased region" description="Low complexity" evidence="2">
    <location>
        <begin position="41"/>
        <end position="55"/>
    </location>
</feature>
<comment type="caution">
    <text evidence="3">The sequence shown here is derived from an EMBL/GenBank/DDBJ whole genome shotgun (WGS) entry which is preliminary data.</text>
</comment>
<gene>
    <name evidence="3" type="ORF">Ae201684_005878</name>
</gene>
<feature type="compositionally biased region" description="Polar residues" evidence="2">
    <location>
        <begin position="56"/>
        <end position="78"/>
    </location>
</feature>
<protein>
    <submittedName>
        <fullName evidence="3">Uncharacterized protein</fullName>
    </submittedName>
</protein>
<organism evidence="3 4">
    <name type="scientific">Aphanomyces euteiches</name>
    <dbReference type="NCBI Taxonomy" id="100861"/>
    <lineage>
        <taxon>Eukaryota</taxon>
        <taxon>Sar</taxon>
        <taxon>Stramenopiles</taxon>
        <taxon>Oomycota</taxon>
        <taxon>Saprolegniomycetes</taxon>
        <taxon>Saprolegniales</taxon>
        <taxon>Verrucalvaceae</taxon>
        <taxon>Aphanomyces</taxon>
    </lineage>
</organism>
<feature type="compositionally biased region" description="Polar residues" evidence="2">
    <location>
        <begin position="18"/>
        <end position="33"/>
    </location>
</feature>
<evidence type="ECO:0000256" key="1">
    <source>
        <dbReference type="SAM" id="Coils"/>
    </source>
</evidence>
<accession>A0A6G0XE29</accession>
<keyword evidence="1" id="KW-0175">Coiled coil</keyword>
<feature type="coiled-coil region" evidence="1">
    <location>
        <begin position="432"/>
        <end position="536"/>
    </location>
</feature>
<reference evidence="3 4" key="1">
    <citation type="submission" date="2019-07" db="EMBL/GenBank/DDBJ databases">
        <title>Genomics analysis of Aphanomyces spp. identifies a new class of oomycete effector associated with host adaptation.</title>
        <authorList>
            <person name="Gaulin E."/>
        </authorList>
    </citation>
    <scope>NUCLEOTIDE SEQUENCE [LARGE SCALE GENOMIC DNA]</scope>
    <source>
        <strain evidence="3 4">ATCC 201684</strain>
    </source>
</reference>
<proteinExistence type="predicted"/>
<feature type="region of interest" description="Disordered" evidence="2">
    <location>
        <begin position="1"/>
        <end position="82"/>
    </location>
</feature>